<dbReference type="OrthoDB" id="5538558at2759"/>
<reference evidence="2" key="1">
    <citation type="submission" date="2022-10" db="EMBL/GenBank/DDBJ databases">
        <title>Tapping the CABI collections for fungal endophytes: first genome assemblies for Collariella, Neodidymelliopsis, Ascochyta clinopodiicola, Didymella pomorum, Didymosphaeria variabile, Neocosmospora piperis and Neocucurbitaria cava.</title>
        <authorList>
            <person name="Hill R."/>
        </authorList>
    </citation>
    <scope>NUCLEOTIDE SEQUENCE</scope>
    <source>
        <strain evidence="2">IMI 366586</strain>
    </source>
</reference>
<dbReference type="Proteomes" id="UP001140502">
    <property type="component" value="Unassembled WGS sequence"/>
</dbReference>
<feature type="compositionally biased region" description="Basic and acidic residues" evidence="1">
    <location>
        <begin position="461"/>
        <end position="493"/>
    </location>
</feature>
<keyword evidence="3" id="KW-1185">Reference proteome</keyword>
<name>A0A9W8TB80_9HYPO</name>
<feature type="region of interest" description="Disordered" evidence="1">
    <location>
        <begin position="41"/>
        <end position="69"/>
    </location>
</feature>
<sequence length="493" mass="56743">MVITRVARVAPRRQAIILARPAPAYARSFSFWDLFRRRKAAPEESTETKTTETEAAESKTSDTQTAEAQEAEALFEKQLNEDESVEEQPEEFKETYRDWLARRKAQRTQPVEKEPYRRRHGSKWADTLLDRIKVLQERQRVKKDIPHSLWREIGRVNATINQNWSRVYASGEGFLTPRENVAGLIKQEVAWGDIDAMVRNLGSVMYSKYAEASRFNWIHGLSEYRKDLTKGERRQYLELMTQESIGLNLLSVKILFKSVRVSPDQWNWSLLTLLKPIKFPDRVSVYHRIVKPPDLHTTKLVLEAIILSENNRRVAARCMEELTVYDFKEDKTATLRPNQVRDLNRIFRKQPSNREFADKEIDEFIDRLTDVEMKLQNLPPPEPTQPSEESPKDPMEALIKGRRLQDIPLKPEAVVESAIDEALRATDELESGINQGSQVAKKDPKDAEASEDPENPNDLQASKDEEASKDSESPKDTVSESSESKESKDAPKV</sequence>
<gene>
    <name evidence="2" type="ORF">N0V84_012574</name>
</gene>
<comment type="caution">
    <text evidence="2">The sequence shown here is derived from an EMBL/GenBank/DDBJ whole genome shotgun (WGS) entry which is preliminary data.</text>
</comment>
<evidence type="ECO:0000256" key="1">
    <source>
        <dbReference type="SAM" id="MobiDB-lite"/>
    </source>
</evidence>
<dbReference type="EMBL" id="JAPEUR010000667">
    <property type="protein sequence ID" value="KAJ4307664.1"/>
    <property type="molecule type" value="Genomic_DNA"/>
</dbReference>
<dbReference type="Gene3D" id="3.10.129.10">
    <property type="entry name" value="Hotdog Thioesterase"/>
    <property type="match status" value="1"/>
</dbReference>
<feature type="region of interest" description="Disordered" evidence="1">
    <location>
        <begin position="426"/>
        <end position="493"/>
    </location>
</feature>
<evidence type="ECO:0000313" key="2">
    <source>
        <dbReference type="EMBL" id="KAJ4307664.1"/>
    </source>
</evidence>
<evidence type="ECO:0000313" key="3">
    <source>
        <dbReference type="Proteomes" id="UP001140502"/>
    </source>
</evidence>
<proteinExistence type="predicted"/>
<dbReference type="AlphaFoldDB" id="A0A9W8TB80"/>
<accession>A0A9W8TB80</accession>
<organism evidence="2 3">
    <name type="scientific">Fusarium piperis</name>
    <dbReference type="NCBI Taxonomy" id="1435070"/>
    <lineage>
        <taxon>Eukaryota</taxon>
        <taxon>Fungi</taxon>
        <taxon>Dikarya</taxon>
        <taxon>Ascomycota</taxon>
        <taxon>Pezizomycotina</taxon>
        <taxon>Sordariomycetes</taxon>
        <taxon>Hypocreomycetidae</taxon>
        <taxon>Hypocreales</taxon>
        <taxon>Nectriaceae</taxon>
        <taxon>Fusarium</taxon>
        <taxon>Fusarium solani species complex</taxon>
    </lineage>
</organism>
<feature type="compositionally biased region" description="Basic and acidic residues" evidence="1">
    <location>
        <begin position="41"/>
        <end position="60"/>
    </location>
</feature>
<dbReference type="Pfam" id="PF13279">
    <property type="entry name" value="4HBT_2"/>
    <property type="match status" value="1"/>
</dbReference>
<protein>
    <submittedName>
        <fullName evidence="2">Uncharacterized protein</fullName>
    </submittedName>
</protein>